<evidence type="ECO:0000313" key="8">
    <source>
        <dbReference type="Proteomes" id="UP000187209"/>
    </source>
</evidence>
<gene>
    <name evidence="7" type="ORF">SteCoe_11471</name>
</gene>
<evidence type="ECO:0000256" key="3">
    <source>
        <dbReference type="ARBA" id="ARBA00022840"/>
    </source>
</evidence>
<comment type="similarity">
    <text evidence="5">Belongs to the protein kinase superfamily.</text>
</comment>
<dbReference type="PROSITE" id="PS00108">
    <property type="entry name" value="PROTEIN_KINASE_ST"/>
    <property type="match status" value="1"/>
</dbReference>
<keyword evidence="5" id="KW-0418">Kinase</keyword>
<dbReference type="InterPro" id="IPR000719">
    <property type="entry name" value="Prot_kinase_dom"/>
</dbReference>
<name>A0A1R2CD41_9CILI</name>
<dbReference type="PROSITE" id="PS00107">
    <property type="entry name" value="PROTEIN_KINASE_ATP"/>
    <property type="match status" value="1"/>
</dbReference>
<keyword evidence="3 4" id="KW-0067">ATP-binding</keyword>
<evidence type="ECO:0000256" key="5">
    <source>
        <dbReference type="RuleBase" id="RU000304"/>
    </source>
</evidence>
<accession>A0A1R2CD41</accession>
<dbReference type="SMART" id="SM00220">
    <property type="entry name" value="S_TKc"/>
    <property type="match status" value="1"/>
</dbReference>
<sequence length="301" mass="34514">MGCIVSTRTLKSSGKNIKKYSPIDKILTSPCEVSHKSVISDYMSLSCLGIGSFARVFRVHHIPSHSTRAMKVIKKCNLTHNQYTSNNTPQEIYILSKLNNPYTTNFFEYFEDKKQYYIITELCEGHNLYDHILEKGLFNEKMASIIIKKILQGLLYIHNLGIVHRDIKPENVLFSSPFNLDIKIADFGGSCEIKPGQKLKGIFGSKYYLAPEVLNGRYNEKVDIWSCGIMTYVIITGKAPYEDIKDDDISEVILKPFQLDDEKAKGFSEECKDFIEKMIRIDPEERMSAKDALKHKWFKGV</sequence>
<evidence type="ECO:0000313" key="7">
    <source>
        <dbReference type="EMBL" id="OMJ86919.1"/>
    </source>
</evidence>
<evidence type="ECO:0000259" key="6">
    <source>
        <dbReference type="PROSITE" id="PS50011"/>
    </source>
</evidence>
<dbReference type="SUPFAM" id="SSF56112">
    <property type="entry name" value="Protein kinase-like (PK-like)"/>
    <property type="match status" value="1"/>
</dbReference>
<dbReference type="EMBL" id="MPUH01000191">
    <property type="protein sequence ID" value="OMJ86919.1"/>
    <property type="molecule type" value="Genomic_DNA"/>
</dbReference>
<dbReference type="FunFam" id="1.10.510.10:FF:000571">
    <property type="entry name" value="Maternal embryonic leucine zipper kinase"/>
    <property type="match status" value="1"/>
</dbReference>
<feature type="binding site" evidence="4">
    <location>
        <position position="75"/>
    </location>
    <ligand>
        <name>ATP</name>
        <dbReference type="ChEBI" id="CHEBI:30616"/>
    </ligand>
</feature>
<evidence type="ECO:0000256" key="4">
    <source>
        <dbReference type="PROSITE-ProRule" id="PRU10141"/>
    </source>
</evidence>
<comment type="subunit">
    <text evidence="1">Monomer.</text>
</comment>
<keyword evidence="8" id="KW-1185">Reference proteome</keyword>
<keyword evidence="2 4" id="KW-0547">Nucleotide-binding</keyword>
<keyword evidence="5" id="KW-0723">Serine/threonine-protein kinase</keyword>
<dbReference type="GO" id="GO:0004674">
    <property type="term" value="F:protein serine/threonine kinase activity"/>
    <property type="evidence" value="ECO:0007669"/>
    <property type="project" value="UniProtKB-KW"/>
</dbReference>
<evidence type="ECO:0000256" key="1">
    <source>
        <dbReference type="ARBA" id="ARBA00011245"/>
    </source>
</evidence>
<dbReference type="Proteomes" id="UP000187209">
    <property type="component" value="Unassembled WGS sequence"/>
</dbReference>
<dbReference type="PROSITE" id="PS50011">
    <property type="entry name" value="PROTEIN_KINASE_DOM"/>
    <property type="match status" value="1"/>
</dbReference>
<comment type="caution">
    <text evidence="7">The sequence shown here is derived from an EMBL/GenBank/DDBJ whole genome shotgun (WGS) entry which is preliminary data.</text>
</comment>
<dbReference type="GO" id="GO:0005524">
    <property type="term" value="F:ATP binding"/>
    <property type="evidence" value="ECO:0007669"/>
    <property type="project" value="UniProtKB-UniRule"/>
</dbReference>
<dbReference type="CDD" id="cd05117">
    <property type="entry name" value="STKc_CAMK"/>
    <property type="match status" value="1"/>
</dbReference>
<dbReference type="PANTHER" id="PTHR24347">
    <property type="entry name" value="SERINE/THREONINE-PROTEIN KINASE"/>
    <property type="match status" value="1"/>
</dbReference>
<organism evidence="7 8">
    <name type="scientific">Stentor coeruleus</name>
    <dbReference type="NCBI Taxonomy" id="5963"/>
    <lineage>
        <taxon>Eukaryota</taxon>
        <taxon>Sar</taxon>
        <taxon>Alveolata</taxon>
        <taxon>Ciliophora</taxon>
        <taxon>Postciliodesmatophora</taxon>
        <taxon>Heterotrichea</taxon>
        <taxon>Heterotrichida</taxon>
        <taxon>Stentoridae</taxon>
        <taxon>Stentor</taxon>
    </lineage>
</organism>
<keyword evidence="5" id="KW-0808">Transferase</keyword>
<protein>
    <recommendedName>
        <fullName evidence="6">Protein kinase domain-containing protein</fullName>
    </recommendedName>
</protein>
<proteinExistence type="inferred from homology"/>
<dbReference type="InterPro" id="IPR008271">
    <property type="entry name" value="Ser/Thr_kinase_AS"/>
</dbReference>
<dbReference type="AlphaFoldDB" id="A0A1R2CD41"/>
<reference evidence="7 8" key="1">
    <citation type="submission" date="2016-11" db="EMBL/GenBank/DDBJ databases">
        <title>The macronuclear genome of Stentor coeruleus: a giant cell with tiny introns.</title>
        <authorList>
            <person name="Slabodnick M."/>
            <person name="Ruby J.G."/>
            <person name="Reiff S.B."/>
            <person name="Swart E.C."/>
            <person name="Gosai S."/>
            <person name="Prabakaran S."/>
            <person name="Witkowska E."/>
            <person name="Larue G.E."/>
            <person name="Fisher S."/>
            <person name="Freeman R.M."/>
            <person name="Gunawardena J."/>
            <person name="Chu W."/>
            <person name="Stover N.A."/>
            <person name="Gregory B.D."/>
            <person name="Nowacki M."/>
            <person name="Derisi J."/>
            <person name="Roy S.W."/>
            <person name="Marshall W.F."/>
            <person name="Sood P."/>
        </authorList>
    </citation>
    <scope>NUCLEOTIDE SEQUENCE [LARGE SCALE GENOMIC DNA]</scope>
    <source>
        <strain evidence="7">WM001</strain>
    </source>
</reference>
<dbReference type="InterPro" id="IPR011009">
    <property type="entry name" value="Kinase-like_dom_sf"/>
</dbReference>
<feature type="domain" description="Protein kinase" evidence="6">
    <location>
        <begin position="42"/>
        <end position="298"/>
    </location>
</feature>
<dbReference type="OrthoDB" id="410674at2759"/>
<dbReference type="Pfam" id="PF00069">
    <property type="entry name" value="Pkinase"/>
    <property type="match status" value="1"/>
</dbReference>
<evidence type="ECO:0000256" key="2">
    <source>
        <dbReference type="ARBA" id="ARBA00022741"/>
    </source>
</evidence>
<dbReference type="InterPro" id="IPR017441">
    <property type="entry name" value="Protein_kinase_ATP_BS"/>
</dbReference>
<dbReference type="Gene3D" id="1.10.510.10">
    <property type="entry name" value="Transferase(Phosphotransferase) domain 1"/>
    <property type="match status" value="1"/>
</dbReference>